<evidence type="ECO:0000256" key="4">
    <source>
        <dbReference type="ARBA" id="ARBA00022679"/>
    </source>
</evidence>
<comment type="pathway">
    <text evidence="11">Cell wall biogenesis; peptidoglycan biosynthesis.</text>
</comment>
<dbReference type="GO" id="GO:0032153">
    <property type="term" value="C:cell division site"/>
    <property type="evidence" value="ECO:0007669"/>
    <property type="project" value="TreeGrafter"/>
</dbReference>
<feature type="transmembrane region" description="Helical" evidence="11">
    <location>
        <begin position="314"/>
        <end position="341"/>
    </location>
</feature>
<feature type="transmembrane region" description="Helical" evidence="11">
    <location>
        <begin position="58"/>
        <end position="79"/>
    </location>
</feature>
<evidence type="ECO:0000256" key="8">
    <source>
        <dbReference type="ARBA" id="ARBA00022989"/>
    </source>
</evidence>
<dbReference type="GO" id="GO:0051301">
    <property type="term" value="P:cell division"/>
    <property type="evidence" value="ECO:0007669"/>
    <property type="project" value="InterPro"/>
</dbReference>
<dbReference type="Pfam" id="PF01098">
    <property type="entry name" value="FTSW_RODA_SPOVE"/>
    <property type="match status" value="1"/>
</dbReference>
<dbReference type="NCBIfam" id="TIGR02210">
    <property type="entry name" value="rodA_shape"/>
    <property type="match status" value="1"/>
</dbReference>
<dbReference type="GO" id="GO:0009252">
    <property type="term" value="P:peptidoglycan biosynthetic process"/>
    <property type="evidence" value="ECO:0007669"/>
    <property type="project" value="UniProtKB-UniRule"/>
</dbReference>
<keyword evidence="11" id="KW-0997">Cell inner membrane</keyword>
<accession>A0A1G7AVZ8</accession>
<dbReference type="AlphaFoldDB" id="A0A1G7AVZ8"/>
<comment type="similarity">
    <text evidence="11">Belongs to the SEDS family. MrdB/RodA subfamily.</text>
</comment>
<dbReference type="HAMAP" id="MF_02079">
    <property type="entry name" value="PGT_RodA"/>
    <property type="match status" value="1"/>
</dbReference>
<feature type="transmembrane region" description="Helical" evidence="11">
    <location>
        <begin position="147"/>
        <end position="164"/>
    </location>
</feature>
<dbReference type="InterPro" id="IPR011923">
    <property type="entry name" value="RodA/MrdB"/>
</dbReference>
<evidence type="ECO:0000256" key="7">
    <source>
        <dbReference type="ARBA" id="ARBA00022984"/>
    </source>
</evidence>
<proteinExistence type="inferred from homology"/>
<dbReference type="InterPro" id="IPR018365">
    <property type="entry name" value="Cell_cycle_FtsW-rel_CS"/>
</dbReference>
<protein>
    <recommendedName>
        <fullName evidence="11">Peptidoglycan glycosyltransferase MrdB</fullName>
        <shortName evidence="11">PGT</shortName>
        <ecNumber evidence="11">2.4.99.28</ecNumber>
    </recommendedName>
    <alternativeName>
        <fullName evidence="11">Cell elongation protein RodA</fullName>
    </alternativeName>
    <alternativeName>
        <fullName evidence="11">Cell wall polymerase</fullName>
    </alternativeName>
    <alternativeName>
        <fullName evidence="11">Peptidoglycan polymerase</fullName>
        <shortName evidence="11">PG polymerase</shortName>
    </alternativeName>
</protein>
<feature type="transmembrane region" description="Helical" evidence="11">
    <location>
        <begin position="281"/>
        <end position="302"/>
    </location>
</feature>
<feature type="transmembrane region" description="Helical" evidence="11">
    <location>
        <begin position="86"/>
        <end position="106"/>
    </location>
</feature>
<evidence type="ECO:0000256" key="5">
    <source>
        <dbReference type="ARBA" id="ARBA00022692"/>
    </source>
</evidence>
<keyword evidence="2 11" id="KW-1003">Cell membrane</keyword>
<evidence type="ECO:0000256" key="3">
    <source>
        <dbReference type="ARBA" id="ARBA00022676"/>
    </source>
</evidence>
<dbReference type="GO" id="GO:0071555">
    <property type="term" value="P:cell wall organization"/>
    <property type="evidence" value="ECO:0007669"/>
    <property type="project" value="UniProtKB-KW"/>
</dbReference>
<evidence type="ECO:0000256" key="2">
    <source>
        <dbReference type="ARBA" id="ARBA00022475"/>
    </source>
</evidence>
<keyword evidence="6 11" id="KW-0133">Cell shape</keyword>
<feature type="transmembrane region" description="Helical" evidence="11">
    <location>
        <begin position="347"/>
        <end position="370"/>
    </location>
</feature>
<dbReference type="GO" id="GO:0008955">
    <property type="term" value="F:peptidoglycan glycosyltransferase activity"/>
    <property type="evidence" value="ECO:0007669"/>
    <property type="project" value="UniProtKB-UniRule"/>
</dbReference>
<dbReference type="InterPro" id="IPR001182">
    <property type="entry name" value="FtsW/RodA"/>
</dbReference>
<dbReference type="UniPathway" id="UPA00219"/>
<keyword evidence="7 11" id="KW-0573">Peptidoglycan synthesis</keyword>
<sequence length="384" mass="41565">MGTARMFGPRRVDKNPLQRLLSLNWSMVLINCLIACIGFAMLYSVAGGDWDPWASRQAARFAGALVLMLVIAVIDIRYWMAFAYPAWAIGIGLLLAVEVVGSTGMGGQRWLDIGFMRLQPSELMKIAVVMALARYFHGRNYDQSRSLRSLFVPVMLMLVPVALVYRQPDLGTALMIVMGGMAILFLAGLPAWLFIAAGVAVSAAVPIVWQFLRDYQKDRVLTFLNPEADPLGAGYQITQSKIALGSGGMTGKGFLGGTQSQLNFLPEMKTDFIFTVLAEEFGLIGAVITLLLYGIVLGYGLLMGLGCRSQFGRLMAGGMSITLFLYVMINVAMVMGLMPVVGVPLPMISYGGSAMLTWMIAYGLILSVAIHRHVTLAPKGSGLA</sequence>
<keyword evidence="3 11" id="KW-0328">Glycosyltransferase</keyword>
<feature type="transmembrane region" description="Helical" evidence="11">
    <location>
        <begin position="170"/>
        <end position="187"/>
    </location>
</feature>
<keyword evidence="5 11" id="KW-0812">Transmembrane</keyword>
<name>A0A1G7AVZ8_9PROT</name>
<evidence type="ECO:0000256" key="1">
    <source>
        <dbReference type="ARBA" id="ARBA00004141"/>
    </source>
</evidence>
<dbReference type="Proteomes" id="UP000183685">
    <property type="component" value="Unassembled WGS sequence"/>
</dbReference>
<dbReference type="EMBL" id="FNAK01000005">
    <property type="protein sequence ID" value="SDE18126.1"/>
    <property type="molecule type" value="Genomic_DNA"/>
</dbReference>
<dbReference type="PROSITE" id="PS00428">
    <property type="entry name" value="FTSW_RODA_SPOVE"/>
    <property type="match status" value="1"/>
</dbReference>
<dbReference type="EC" id="2.4.99.28" evidence="11"/>
<gene>
    <name evidence="11" type="primary">mrdB</name>
    <name evidence="11" type="synonym">rodA</name>
    <name evidence="12" type="ORF">SAMN04488071_2214</name>
</gene>
<keyword evidence="9 11" id="KW-0472">Membrane</keyword>
<feature type="transmembrane region" description="Helical" evidence="11">
    <location>
        <begin position="192"/>
        <end position="212"/>
    </location>
</feature>
<dbReference type="RefSeq" id="WP_082714684.1">
    <property type="nucleotide sequence ID" value="NZ_DAIOMO010000008.1"/>
</dbReference>
<dbReference type="GO" id="GO:0005886">
    <property type="term" value="C:plasma membrane"/>
    <property type="evidence" value="ECO:0007669"/>
    <property type="project" value="UniProtKB-SubCell"/>
</dbReference>
<keyword evidence="8 11" id="KW-1133">Transmembrane helix</keyword>
<dbReference type="PANTHER" id="PTHR30474">
    <property type="entry name" value="CELL CYCLE PROTEIN"/>
    <property type="match status" value="1"/>
</dbReference>
<keyword evidence="4 11" id="KW-0808">Transferase</keyword>
<dbReference type="STRING" id="637679.GCA_001550055_03380"/>
<evidence type="ECO:0000313" key="12">
    <source>
        <dbReference type="EMBL" id="SDE18126.1"/>
    </source>
</evidence>
<dbReference type="GO" id="GO:0015648">
    <property type="term" value="F:lipid-linked peptidoglycan transporter activity"/>
    <property type="evidence" value="ECO:0007669"/>
    <property type="project" value="TreeGrafter"/>
</dbReference>
<evidence type="ECO:0000256" key="9">
    <source>
        <dbReference type="ARBA" id="ARBA00023136"/>
    </source>
</evidence>
<comment type="subcellular location">
    <subcellularLocation>
        <location evidence="11">Cell inner membrane</location>
        <topology evidence="11">Multi-pass membrane protein</topology>
    </subcellularLocation>
    <subcellularLocation>
        <location evidence="1">Membrane</location>
        <topology evidence="1">Multi-pass membrane protein</topology>
    </subcellularLocation>
</comment>
<evidence type="ECO:0000256" key="11">
    <source>
        <dbReference type="HAMAP-Rule" id="MF_02079"/>
    </source>
</evidence>
<comment type="catalytic activity">
    <reaction evidence="11">
        <text>[GlcNAc-(1-&gt;4)-Mur2Ac(oyl-L-Ala-gamma-D-Glu-L-Lys-D-Ala-D-Ala)](n)-di-trans,octa-cis-undecaprenyl diphosphate + beta-D-GlcNAc-(1-&gt;4)-Mur2Ac(oyl-L-Ala-gamma-D-Glu-L-Lys-D-Ala-D-Ala)-di-trans,octa-cis-undecaprenyl diphosphate = [GlcNAc-(1-&gt;4)-Mur2Ac(oyl-L-Ala-gamma-D-Glu-L-Lys-D-Ala-D-Ala)](n+1)-di-trans,octa-cis-undecaprenyl diphosphate + di-trans,octa-cis-undecaprenyl diphosphate + H(+)</text>
        <dbReference type="Rhea" id="RHEA:23708"/>
        <dbReference type="Rhea" id="RHEA-COMP:9602"/>
        <dbReference type="Rhea" id="RHEA-COMP:9603"/>
        <dbReference type="ChEBI" id="CHEBI:15378"/>
        <dbReference type="ChEBI" id="CHEBI:58405"/>
        <dbReference type="ChEBI" id="CHEBI:60033"/>
        <dbReference type="ChEBI" id="CHEBI:78435"/>
        <dbReference type="EC" id="2.4.99.28"/>
    </reaction>
</comment>
<organism evidence="12 13">
    <name type="scientific">Kordiimonas lacus</name>
    <dbReference type="NCBI Taxonomy" id="637679"/>
    <lineage>
        <taxon>Bacteria</taxon>
        <taxon>Pseudomonadati</taxon>
        <taxon>Pseudomonadota</taxon>
        <taxon>Alphaproteobacteria</taxon>
        <taxon>Kordiimonadales</taxon>
        <taxon>Kordiimonadaceae</taxon>
        <taxon>Kordiimonas</taxon>
    </lineage>
</organism>
<dbReference type="OrthoDB" id="9768187at2"/>
<evidence type="ECO:0000256" key="6">
    <source>
        <dbReference type="ARBA" id="ARBA00022960"/>
    </source>
</evidence>
<feature type="transmembrane region" description="Helical" evidence="11">
    <location>
        <begin position="21"/>
        <end position="46"/>
    </location>
</feature>
<reference evidence="12 13" key="1">
    <citation type="submission" date="2016-10" db="EMBL/GenBank/DDBJ databases">
        <authorList>
            <person name="de Groot N.N."/>
        </authorList>
    </citation>
    <scope>NUCLEOTIDE SEQUENCE [LARGE SCALE GENOMIC DNA]</scope>
    <source>
        <strain evidence="12 13">CGMCC 1.9109</strain>
    </source>
</reference>
<evidence type="ECO:0000256" key="10">
    <source>
        <dbReference type="ARBA" id="ARBA00023316"/>
    </source>
</evidence>
<keyword evidence="10 11" id="KW-0961">Cell wall biogenesis/degradation</keyword>
<comment type="function">
    <text evidence="11">Peptidoglycan polymerase that is essential for cell wall elongation.</text>
</comment>
<dbReference type="PANTHER" id="PTHR30474:SF1">
    <property type="entry name" value="PEPTIDOGLYCAN GLYCOSYLTRANSFERASE MRDB"/>
    <property type="match status" value="1"/>
</dbReference>
<evidence type="ECO:0000313" key="13">
    <source>
        <dbReference type="Proteomes" id="UP000183685"/>
    </source>
</evidence>
<keyword evidence="13" id="KW-1185">Reference proteome</keyword>
<feature type="transmembrane region" description="Helical" evidence="11">
    <location>
        <begin position="118"/>
        <end position="135"/>
    </location>
</feature>
<dbReference type="GO" id="GO:0008360">
    <property type="term" value="P:regulation of cell shape"/>
    <property type="evidence" value="ECO:0007669"/>
    <property type="project" value="UniProtKB-KW"/>
</dbReference>